<dbReference type="Proteomes" id="UP000095439">
    <property type="component" value="Unassembled WGS sequence"/>
</dbReference>
<dbReference type="EMBL" id="CYYY01000012">
    <property type="protein sequence ID" value="CUO11584.1"/>
    <property type="molecule type" value="Genomic_DNA"/>
</dbReference>
<evidence type="ECO:0000313" key="5">
    <source>
        <dbReference type="EMBL" id="MZK11481.1"/>
    </source>
</evidence>
<accession>A0A174JNA8</accession>
<dbReference type="EMBL" id="QRIC01000002">
    <property type="protein sequence ID" value="RHG28303.1"/>
    <property type="molecule type" value="Genomic_DNA"/>
</dbReference>
<evidence type="ECO:0000313" key="12">
    <source>
        <dbReference type="Proteomes" id="UP000095380"/>
    </source>
</evidence>
<evidence type="ECO:0000313" key="20">
    <source>
        <dbReference type="Proteomes" id="UP000449249"/>
    </source>
</evidence>
<dbReference type="Proteomes" id="UP000095597">
    <property type="component" value="Unassembled WGS sequence"/>
</dbReference>
<dbReference type="Proteomes" id="UP000284095">
    <property type="component" value="Unassembled WGS sequence"/>
</dbReference>
<evidence type="ECO:0000313" key="1">
    <source>
        <dbReference type="EMBL" id="CUM71666.1"/>
    </source>
</evidence>
<dbReference type="GeneID" id="96229924"/>
<dbReference type="RefSeq" id="WP_006427799.1">
    <property type="nucleotide sequence ID" value="NZ_AP031429.1"/>
</dbReference>
<dbReference type="EMBL" id="CYYM01000005">
    <property type="protein sequence ID" value="CUO00328.1"/>
    <property type="molecule type" value="Genomic_DNA"/>
</dbReference>
<dbReference type="Proteomes" id="UP000446719">
    <property type="component" value="Unassembled WGS sequence"/>
</dbReference>
<protein>
    <submittedName>
        <fullName evidence="10">Uncharacterized protein</fullName>
    </submittedName>
</protein>
<dbReference type="Proteomes" id="UP000095380">
    <property type="component" value="Unassembled WGS sequence"/>
</dbReference>
<dbReference type="EMBL" id="WWSB01000007">
    <property type="protein sequence ID" value="MZK17975.1"/>
    <property type="molecule type" value="Genomic_DNA"/>
</dbReference>
<dbReference type="Proteomes" id="UP000472916">
    <property type="component" value="Unassembled WGS sequence"/>
</dbReference>
<dbReference type="EMBL" id="WWSH01000015">
    <property type="protein sequence ID" value="MZK11481.1"/>
    <property type="molecule type" value="Genomic_DNA"/>
</dbReference>
<evidence type="ECO:0000313" key="18">
    <source>
        <dbReference type="Proteomes" id="UP000284112"/>
    </source>
</evidence>
<evidence type="ECO:0000313" key="15">
    <source>
        <dbReference type="Proteomes" id="UP000095597"/>
    </source>
</evidence>
<dbReference type="Proteomes" id="UP000449249">
    <property type="component" value="Unassembled WGS sequence"/>
</dbReference>
<dbReference type="EMBL" id="CZAY01000022">
    <property type="protein sequence ID" value="CUQ04187.1"/>
    <property type="molecule type" value="Genomic_DNA"/>
</dbReference>
<evidence type="ECO:0000313" key="7">
    <source>
        <dbReference type="EMBL" id="MZK41369.1"/>
    </source>
</evidence>
<proteinExistence type="predicted"/>
<evidence type="ECO:0000313" key="17">
    <source>
        <dbReference type="Proteomes" id="UP000284095"/>
    </source>
</evidence>
<reference evidence="12 13" key="1">
    <citation type="submission" date="2015-09" db="EMBL/GenBank/DDBJ databases">
        <authorList>
            <consortium name="Pathogen Informatics"/>
        </authorList>
    </citation>
    <scope>NUCLEOTIDE SEQUENCE [LARGE SCALE GENOMIC DNA]</scope>
    <source>
        <strain evidence="2 12">2789STDY5608851</strain>
        <strain evidence="3 13">2789STDY5608866</strain>
        <strain evidence="4 14">2789STDY5834914</strain>
        <strain evidence="1 15">2789STDY5834961</strain>
    </source>
</reference>
<organism evidence="10 18">
    <name type="scientific">Dorea longicatena</name>
    <dbReference type="NCBI Taxonomy" id="88431"/>
    <lineage>
        <taxon>Bacteria</taxon>
        <taxon>Bacillati</taxon>
        <taxon>Bacillota</taxon>
        <taxon>Clostridia</taxon>
        <taxon>Lachnospirales</taxon>
        <taxon>Lachnospiraceae</taxon>
        <taxon>Dorea</taxon>
    </lineage>
</organism>
<evidence type="ECO:0000313" key="11">
    <source>
        <dbReference type="EMBL" id="RHG28303.1"/>
    </source>
</evidence>
<dbReference type="AlphaFoldDB" id="A0A174JNA8"/>
<dbReference type="EMBL" id="CYXO01000001">
    <property type="protein sequence ID" value="CUM71666.1"/>
    <property type="molecule type" value="Genomic_DNA"/>
</dbReference>
<evidence type="ECO:0000313" key="9">
    <source>
        <dbReference type="EMBL" id="RGO35173.1"/>
    </source>
</evidence>
<dbReference type="EMBL" id="QSVN01000001">
    <property type="protein sequence ID" value="RGO35173.1"/>
    <property type="molecule type" value="Genomic_DNA"/>
</dbReference>
<dbReference type="EMBL" id="QRHW01000004">
    <property type="protein sequence ID" value="RHG10144.1"/>
    <property type="molecule type" value="Genomic_DNA"/>
</dbReference>
<evidence type="ECO:0000313" key="10">
    <source>
        <dbReference type="EMBL" id="RHG10144.1"/>
    </source>
</evidence>
<evidence type="ECO:0000313" key="21">
    <source>
        <dbReference type="Proteomes" id="UP000472916"/>
    </source>
</evidence>
<name>A0A174JNA8_9FIRM</name>
<dbReference type="EMBL" id="WWSC01000006">
    <property type="protein sequence ID" value="MZK41369.1"/>
    <property type="molecule type" value="Genomic_DNA"/>
</dbReference>
<evidence type="ECO:0000313" key="16">
    <source>
        <dbReference type="Proteomes" id="UP000261285"/>
    </source>
</evidence>
<keyword evidence="17" id="KW-1185">Reference proteome</keyword>
<sequence length="110" mass="12200">MSHISYAFNHSDIEATAYALTVLPRLGLAESEAQAEINYQLCCSAAKKLINHATDITPDEFRTIIAALQAAKLIILGDIEVDAKTCSECKSYFFTINKLLSTFEKQLLQE</sequence>
<reference evidence="16 17" key="2">
    <citation type="submission" date="2018-08" db="EMBL/GenBank/DDBJ databases">
        <title>A genome reference for cultivated species of the human gut microbiota.</title>
        <authorList>
            <person name="Zou Y."/>
            <person name="Xue W."/>
            <person name="Luo G."/>
        </authorList>
    </citation>
    <scope>NUCLEOTIDE SEQUENCE [LARGE SCALE GENOMIC DNA]</scope>
    <source>
        <strain evidence="11 17">AM22-22</strain>
        <strain evidence="10 18">AM23-13</strain>
        <strain evidence="9 16">OM02-16</strain>
    </source>
</reference>
<evidence type="ECO:0000313" key="14">
    <source>
        <dbReference type="Proteomes" id="UP000095485"/>
    </source>
</evidence>
<evidence type="ECO:0000313" key="4">
    <source>
        <dbReference type="EMBL" id="CUQ04187.1"/>
    </source>
</evidence>
<dbReference type="Proteomes" id="UP000095485">
    <property type="component" value="Unassembled WGS sequence"/>
</dbReference>
<dbReference type="EMBL" id="JAAIOD010000008">
    <property type="protein sequence ID" value="NSE57944.1"/>
    <property type="molecule type" value="Genomic_DNA"/>
</dbReference>
<gene>
    <name evidence="11" type="ORF">DW265_01300</name>
    <name evidence="10" type="ORF">DW641_04100</name>
    <name evidence="9" type="ORF">DXB16_01015</name>
    <name evidence="2" type="ORF">ERS852408_01302</name>
    <name evidence="3" type="ORF">ERS852423_02306</name>
    <name evidence="4" type="ORF">ERS852526_02648</name>
    <name evidence="1" type="ORF">ERS852573_00193</name>
    <name evidence="8" type="ORF">G4332_07415</name>
    <name evidence="7" type="ORF">GT528_06510</name>
    <name evidence="6" type="ORF">GT565_07610</name>
    <name evidence="5" type="ORF">GT576_14320</name>
</gene>
<reference evidence="19 20" key="3">
    <citation type="journal article" date="2019" name="Nat. Med.">
        <title>A library of human gut bacterial isolates paired with longitudinal multiomics data enables mechanistic microbiome research.</title>
        <authorList>
            <person name="Poyet M."/>
            <person name="Groussin M."/>
            <person name="Gibbons S.M."/>
            <person name="Avila-Pacheco J."/>
            <person name="Jiang X."/>
            <person name="Kearney S.M."/>
            <person name="Perrotta A.R."/>
            <person name="Berdy B."/>
            <person name="Zhao S."/>
            <person name="Lieberman T.D."/>
            <person name="Swanson P.K."/>
            <person name="Smith M."/>
            <person name="Roesemann S."/>
            <person name="Alexander J.E."/>
            <person name="Rich S.A."/>
            <person name="Livny J."/>
            <person name="Vlamakis H."/>
            <person name="Clish C."/>
            <person name="Bullock K."/>
            <person name="Deik A."/>
            <person name="Scott J."/>
            <person name="Pierce K.A."/>
            <person name="Xavier R.J."/>
            <person name="Alm E.J."/>
        </authorList>
    </citation>
    <scope>NUCLEOTIDE SEQUENCE [LARGE SCALE GENOMIC DNA]</scope>
    <source>
        <strain evidence="5 20">BIOML-A1</strain>
        <strain evidence="7 21">BIOML-A6</strain>
        <strain evidence="6 19">BIOML-A7</strain>
    </source>
</reference>
<evidence type="ECO:0000313" key="19">
    <source>
        <dbReference type="Proteomes" id="UP000446719"/>
    </source>
</evidence>
<evidence type="ECO:0000313" key="8">
    <source>
        <dbReference type="EMBL" id="NSE57944.1"/>
    </source>
</evidence>
<dbReference type="Proteomes" id="UP000261285">
    <property type="component" value="Unassembled WGS sequence"/>
</dbReference>
<evidence type="ECO:0000313" key="2">
    <source>
        <dbReference type="EMBL" id="CUO00328.1"/>
    </source>
</evidence>
<evidence type="ECO:0000313" key="6">
    <source>
        <dbReference type="EMBL" id="MZK17975.1"/>
    </source>
</evidence>
<reference evidence="8" key="4">
    <citation type="journal article" date="2020" name="Cell Host Microbe">
        <title>Functional and Genomic Variation between Human-Derived Isolates of Lachnospiraceae Reveals Inter- and Intra-Species Diversity.</title>
        <authorList>
            <person name="Sorbara M.T."/>
            <person name="Littmann E.R."/>
            <person name="Fontana E."/>
            <person name="Moody T.U."/>
            <person name="Kohout C.E."/>
            <person name="Gjonbalaj M."/>
            <person name="Eaton V."/>
            <person name="Seok R."/>
            <person name="Leiner I.M."/>
            <person name="Pamer E.G."/>
        </authorList>
    </citation>
    <scope>NUCLEOTIDE SEQUENCE</scope>
    <source>
        <strain evidence="8">MSK.10.16</strain>
    </source>
</reference>
<evidence type="ECO:0000313" key="13">
    <source>
        <dbReference type="Proteomes" id="UP000095439"/>
    </source>
</evidence>
<dbReference type="Proteomes" id="UP000724058">
    <property type="component" value="Unassembled WGS sequence"/>
</dbReference>
<reference evidence="8" key="5">
    <citation type="submission" date="2020-02" db="EMBL/GenBank/DDBJ databases">
        <authorList>
            <person name="Littmann E."/>
            <person name="Sorbara M."/>
        </authorList>
    </citation>
    <scope>NUCLEOTIDE SEQUENCE</scope>
    <source>
        <strain evidence="8">MSK.10.16</strain>
    </source>
</reference>
<evidence type="ECO:0000313" key="3">
    <source>
        <dbReference type="EMBL" id="CUO11584.1"/>
    </source>
</evidence>
<dbReference type="OrthoDB" id="2060367at2"/>
<dbReference type="Proteomes" id="UP000284112">
    <property type="component" value="Unassembled WGS sequence"/>
</dbReference>